<evidence type="ECO:0000256" key="8">
    <source>
        <dbReference type="ARBA" id="ARBA00022917"/>
    </source>
</evidence>
<reference evidence="15 16" key="1">
    <citation type="journal article" date="2015" name="Genome Announc.">
        <title>Complete Genome of Geobacter pickeringii G13T, a Metal-Reducing Isolate from Sedimentary Kaolin Deposits.</title>
        <authorList>
            <person name="Badalamenti J.P."/>
            <person name="Bond D.R."/>
        </authorList>
    </citation>
    <scope>NUCLEOTIDE SEQUENCE [LARGE SCALE GENOMIC DNA]</scope>
    <source>
        <strain evidence="15 16">G13</strain>
    </source>
</reference>
<dbReference type="AlphaFoldDB" id="A0A0B5BD89"/>
<dbReference type="PROSITE" id="PS00178">
    <property type="entry name" value="AA_TRNA_LIGASE_I"/>
    <property type="match status" value="1"/>
</dbReference>
<accession>A0A0B5BD89</accession>
<sequence>MNVLEGSMKEIVRTLVRDGLERCFADGSLAPGEMPAVVIEKPAHEEHGDFACNVAMSMAKAQRKAPRQIAELLVKHIEDRDGIIESIEIAGPGFINFRVGNAAWCRTLGVIETAGAAYGTSRSGESRKVQVEFVSANPTGPLHIGHGRGAAIGDTICRLLDATGWEVTREFYYNDAGAQIANLARSVQARGLGIEPDDPRWPADGYQGEYIKDVSRSYLARETVDAGDQHVTGAGDPNDLDAIRRFAVAYLRREQDQDLLAFDVHFDIYSLESSLYAEGRVEAAVERLIGNGHTYEQDGALWLRTTDFGDDKDRVMRKSDGGYTYFVPDVAYHLAKWERGFVRVINEQGADHHSTITRVRAGLQALNAGIPQGWPEYVLHQMVTVMRGGEEVKISKRAGSYVTLRDLIDEVGRDATRFFFLMRKPDSQLVFDIDLAKQQSLENPVYYVQYAHARICSIFENAAEKGIAVPSFASASLERLGTPEEMAIVKLLASFPEVVEGAALAFEPHRITYYLQELAGSFHSFYNKNRVITEDVELAGVRLHLLACVARTLKNGLGLLGVSAPEKM</sequence>
<dbReference type="InterPro" id="IPR035684">
    <property type="entry name" value="ArgRS_core"/>
</dbReference>
<dbReference type="PANTHER" id="PTHR11956">
    <property type="entry name" value="ARGINYL-TRNA SYNTHETASE"/>
    <property type="match status" value="1"/>
</dbReference>
<dbReference type="InterPro" id="IPR009080">
    <property type="entry name" value="tRNAsynth_Ia_anticodon-bd"/>
</dbReference>
<evidence type="ECO:0000256" key="10">
    <source>
        <dbReference type="ARBA" id="ARBA00049339"/>
    </source>
</evidence>
<dbReference type="NCBIfam" id="TIGR00456">
    <property type="entry name" value="argS"/>
    <property type="match status" value="1"/>
</dbReference>
<keyword evidence="6 11" id="KW-0547">Nucleotide-binding</keyword>
<comment type="subunit">
    <text evidence="3 11">Monomer.</text>
</comment>
<dbReference type="InterPro" id="IPR001278">
    <property type="entry name" value="Arg-tRNA-ligase"/>
</dbReference>
<dbReference type="GO" id="GO:0004814">
    <property type="term" value="F:arginine-tRNA ligase activity"/>
    <property type="evidence" value="ECO:0007669"/>
    <property type="project" value="UniProtKB-UniRule"/>
</dbReference>
<keyword evidence="8 11" id="KW-0648">Protein biosynthesis</keyword>
<dbReference type="SMART" id="SM01016">
    <property type="entry name" value="Arg_tRNA_synt_N"/>
    <property type="match status" value="1"/>
</dbReference>
<dbReference type="InterPro" id="IPR036695">
    <property type="entry name" value="Arg-tRNA-synth_N_sf"/>
</dbReference>
<proteinExistence type="inferred from homology"/>
<dbReference type="PRINTS" id="PR01038">
    <property type="entry name" value="TRNASYNTHARG"/>
</dbReference>
<gene>
    <name evidence="11 15" type="primary">argS</name>
    <name evidence="15" type="ORF">GPICK_06570</name>
</gene>
<evidence type="ECO:0000256" key="6">
    <source>
        <dbReference type="ARBA" id="ARBA00022741"/>
    </source>
</evidence>
<dbReference type="Gene3D" id="3.40.50.620">
    <property type="entry name" value="HUPs"/>
    <property type="match status" value="1"/>
</dbReference>
<keyword evidence="7 11" id="KW-0067">ATP-binding</keyword>
<dbReference type="GO" id="GO:0005524">
    <property type="term" value="F:ATP binding"/>
    <property type="evidence" value="ECO:0007669"/>
    <property type="project" value="UniProtKB-UniRule"/>
</dbReference>
<dbReference type="FunFam" id="3.40.50.620:FF:000062">
    <property type="entry name" value="Arginine--tRNA ligase"/>
    <property type="match status" value="1"/>
</dbReference>
<dbReference type="SUPFAM" id="SSF47323">
    <property type="entry name" value="Anticodon-binding domain of a subclass of class I aminoacyl-tRNA synthetases"/>
    <property type="match status" value="1"/>
</dbReference>
<evidence type="ECO:0000313" key="16">
    <source>
        <dbReference type="Proteomes" id="UP000057609"/>
    </source>
</evidence>
<evidence type="ECO:0000313" key="15">
    <source>
        <dbReference type="EMBL" id="AJE03074.1"/>
    </source>
</evidence>
<dbReference type="HAMAP" id="MF_00123">
    <property type="entry name" value="Arg_tRNA_synth"/>
    <property type="match status" value="1"/>
</dbReference>
<dbReference type="EC" id="6.1.1.19" evidence="11"/>
<dbReference type="CDD" id="cd07956">
    <property type="entry name" value="Anticodon_Ia_Arg"/>
    <property type="match status" value="1"/>
</dbReference>
<feature type="domain" description="Arginyl tRNA synthetase N-terminal" evidence="14">
    <location>
        <begin position="10"/>
        <end position="99"/>
    </location>
</feature>
<evidence type="ECO:0000256" key="9">
    <source>
        <dbReference type="ARBA" id="ARBA00023146"/>
    </source>
</evidence>
<dbReference type="KEGG" id="gpi:GPICK_06570"/>
<dbReference type="Pfam" id="PF00750">
    <property type="entry name" value="tRNA-synt_1d"/>
    <property type="match status" value="1"/>
</dbReference>
<dbReference type="OrthoDB" id="9803211at2"/>
<evidence type="ECO:0000259" key="14">
    <source>
        <dbReference type="SMART" id="SM01016"/>
    </source>
</evidence>
<evidence type="ECO:0000256" key="4">
    <source>
        <dbReference type="ARBA" id="ARBA00022490"/>
    </source>
</evidence>
<dbReference type="Proteomes" id="UP000057609">
    <property type="component" value="Chromosome"/>
</dbReference>
<dbReference type="HOGENOM" id="CLU_006406_0_1_7"/>
<dbReference type="Gene3D" id="1.10.730.10">
    <property type="entry name" value="Isoleucyl-tRNA Synthetase, Domain 1"/>
    <property type="match status" value="1"/>
</dbReference>
<feature type="domain" description="DALR anticodon binding" evidence="13">
    <location>
        <begin position="448"/>
        <end position="568"/>
    </location>
</feature>
<evidence type="ECO:0000256" key="1">
    <source>
        <dbReference type="ARBA" id="ARBA00004496"/>
    </source>
</evidence>
<dbReference type="EMBL" id="CP009788">
    <property type="protein sequence ID" value="AJE03074.1"/>
    <property type="molecule type" value="Genomic_DNA"/>
</dbReference>
<evidence type="ECO:0000256" key="7">
    <source>
        <dbReference type="ARBA" id="ARBA00022840"/>
    </source>
</evidence>
<comment type="similarity">
    <text evidence="2 11 12">Belongs to the class-I aminoacyl-tRNA synthetase family.</text>
</comment>
<dbReference type="CDD" id="cd00671">
    <property type="entry name" value="ArgRS_core"/>
    <property type="match status" value="1"/>
</dbReference>
<protein>
    <recommendedName>
        <fullName evidence="11">Arginine--tRNA ligase</fullName>
        <ecNumber evidence="11">6.1.1.19</ecNumber>
    </recommendedName>
    <alternativeName>
        <fullName evidence="11">Arginyl-tRNA synthetase</fullName>
        <shortName evidence="11">ArgRS</shortName>
    </alternativeName>
</protein>
<evidence type="ECO:0000256" key="3">
    <source>
        <dbReference type="ARBA" id="ARBA00011245"/>
    </source>
</evidence>
<dbReference type="InterPro" id="IPR001412">
    <property type="entry name" value="aa-tRNA-synth_I_CS"/>
</dbReference>
<evidence type="ECO:0000256" key="12">
    <source>
        <dbReference type="RuleBase" id="RU363038"/>
    </source>
</evidence>
<evidence type="ECO:0000256" key="11">
    <source>
        <dbReference type="HAMAP-Rule" id="MF_00123"/>
    </source>
</evidence>
<dbReference type="SMART" id="SM00836">
    <property type="entry name" value="DALR_1"/>
    <property type="match status" value="1"/>
</dbReference>
<name>A0A0B5BD89_9BACT</name>
<evidence type="ECO:0000259" key="13">
    <source>
        <dbReference type="SMART" id="SM00836"/>
    </source>
</evidence>
<dbReference type="Pfam" id="PF03485">
    <property type="entry name" value="Arg_tRNA_synt_N"/>
    <property type="match status" value="1"/>
</dbReference>
<dbReference type="SUPFAM" id="SSF52374">
    <property type="entry name" value="Nucleotidylyl transferase"/>
    <property type="match status" value="1"/>
</dbReference>
<dbReference type="InterPro" id="IPR014729">
    <property type="entry name" value="Rossmann-like_a/b/a_fold"/>
</dbReference>
<evidence type="ECO:0000256" key="2">
    <source>
        <dbReference type="ARBA" id="ARBA00005594"/>
    </source>
</evidence>
<keyword evidence="16" id="KW-1185">Reference proteome</keyword>
<dbReference type="FunFam" id="1.10.730.10:FF:000008">
    <property type="entry name" value="Arginine--tRNA ligase"/>
    <property type="match status" value="1"/>
</dbReference>
<dbReference type="SUPFAM" id="SSF55190">
    <property type="entry name" value="Arginyl-tRNA synthetase (ArgRS), N-terminal 'additional' domain"/>
    <property type="match status" value="1"/>
</dbReference>
<comment type="subcellular location">
    <subcellularLocation>
        <location evidence="1 11">Cytoplasm</location>
    </subcellularLocation>
</comment>
<dbReference type="Pfam" id="PF05746">
    <property type="entry name" value="DALR_1"/>
    <property type="match status" value="1"/>
</dbReference>
<dbReference type="PANTHER" id="PTHR11956:SF5">
    <property type="entry name" value="ARGININE--TRNA LIGASE, CYTOPLASMIC"/>
    <property type="match status" value="1"/>
</dbReference>
<dbReference type="InterPro" id="IPR008909">
    <property type="entry name" value="DALR_anticod-bd"/>
</dbReference>
<keyword evidence="9 11" id="KW-0030">Aminoacyl-tRNA synthetase</keyword>
<keyword evidence="4 11" id="KW-0963">Cytoplasm</keyword>
<keyword evidence="5 11" id="KW-0436">Ligase</keyword>
<organism evidence="15 16">
    <name type="scientific">Geobacter pickeringii</name>
    <dbReference type="NCBI Taxonomy" id="345632"/>
    <lineage>
        <taxon>Bacteria</taxon>
        <taxon>Pseudomonadati</taxon>
        <taxon>Thermodesulfobacteriota</taxon>
        <taxon>Desulfuromonadia</taxon>
        <taxon>Geobacterales</taxon>
        <taxon>Geobacteraceae</taxon>
        <taxon>Geobacter</taxon>
    </lineage>
</organism>
<dbReference type="Gene3D" id="3.30.1360.70">
    <property type="entry name" value="Arginyl tRNA synthetase N-terminal domain"/>
    <property type="match status" value="1"/>
</dbReference>
<dbReference type="STRING" id="345632.GPICK_06570"/>
<evidence type="ECO:0000256" key="5">
    <source>
        <dbReference type="ARBA" id="ARBA00022598"/>
    </source>
</evidence>
<dbReference type="GO" id="GO:0005737">
    <property type="term" value="C:cytoplasm"/>
    <property type="evidence" value="ECO:0007669"/>
    <property type="project" value="UniProtKB-SubCell"/>
</dbReference>
<feature type="short sequence motif" description="'HIGH' region" evidence="11">
    <location>
        <begin position="136"/>
        <end position="146"/>
    </location>
</feature>
<comment type="catalytic activity">
    <reaction evidence="10 11">
        <text>tRNA(Arg) + L-arginine + ATP = L-arginyl-tRNA(Arg) + AMP + diphosphate</text>
        <dbReference type="Rhea" id="RHEA:20301"/>
        <dbReference type="Rhea" id="RHEA-COMP:9658"/>
        <dbReference type="Rhea" id="RHEA-COMP:9673"/>
        <dbReference type="ChEBI" id="CHEBI:30616"/>
        <dbReference type="ChEBI" id="CHEBI:32682"/>
        <dbReference type="ChEBI" id="CHEBI:33019"/>
        <dbReference type="ChEBI" id="CHEBI:78442"/>
        <dbReference type="ChEBI" id="CHEBI:78513"/>
        <dbReference type="ChEBI" id="CHEBI:456215"/>
        <dbReference type="EC" id="6.1.1.19"/>
    </reaction>
</comment>
<dbReference type="GO" id="GO:0006420">
    <property type="term" value="P:arginyl-tRNA aminoacylation"/>
    <property type="evidence" value="ECO:0007669"/>
    <property type="project" value="UniProtKB-UniRule"/>
</dbReference>
<dbReference type="FunFam" id="3.30.1360.70:FF:000003">
    <property type="entry name" value="Arginine--tRNA ligase"/>
    <property type="match status" value="1"/>
</dbReference>
<dbReference type="InterPro" id="IPR005148">
    <property type="entry name" value="Arg-tRNA-synth_N"/>
</dbReference>